<dbReference type="AlphaFoldDB" id="A0A7S6VX83"/>
<reference evidence="2 3" key="1">
    <citation type="submission" date="2020-02" db="EMBL/GenBank/DDBJ databases">
        <title>Tigecycline-resistant Acinetobacter species from pigs and migratory birds.</title>
        <authorList>
            <person name="Chen C."/>
            <person name="Sun J."/>
            <person name="Liao X.-P."/>
            <person name="Liu Y.-H."/>
        </authorList>
    </citation>
    <scope>NUCLEOTIDE SEQUENCE [LARGE SCALE GENOMIC DNA]</scope>
    <source>
        <strain evidence="2 3">YH12207_T</strain>
    </source>
</reference>
<dbReference type="CDD" id="cd01949">
    <property type="entry name" value="GGDEF"/>
    <property type="match status" value="1"/>
</dbReference>
<dbReference type="Pfam" id="PF00990">
    <property type="entry name" value="GGDEF"/>
    <property type="match status" value="1"/>
</dbReference>
<sequence length="200" mass="23190">MRNKIYSEKRRKLYRFVNQVLKNSFITKLIHKDTKDQSIEIDALTGVYNQFGINQFVKELHPQETTHYGILLINIDNLDEIRTQYNQKSGDKVIYEVAQKLAHNIRETDLIGRLSDSEFILILNDINQAQMAQIAGRLLNAIQAHPIKLKNKEILPMLSYGISVSDHQSKSQDVLQQADHNRFMMKDQSNPFYAESQTLS</sequence>
<dbReference type="PANTHER" id="PTHR33121:SF70">
    <property type="entry name" value="SIGNALING PROTEIN YKOW"/>
    <property type="match status" value="1"/>
</dbReference>
<evidence type="ECO:0000259" key="1">
    <source>
        <dbReference type="PROSITE" id="PS50887"/>
    </source>
</evidence>
<dbReference type="InterPro" id="IPR043128">
    <property type="entry name" value="Rev_trsase/Diguanyl_cyclase"/>
</dbReference>
<dbReference type="Gene3D" id="3.30.70.270">
    <property type="match status" value="1"/>
</dbReference>
<dbReference type="SUPFAM" id="SSF55073">
    <property type="entry name" value="Nucleotide cyclase"/>
    <property type="match status" value="1"/>
</dbReference>
<gene>
    <name evidence="2" type="ORF">G0028_11910</name>
</gene>
<dbReference type="GO" id="GO:0071111">
    <property type="term" value="F:cyclic-guanylate-specific phosphodiesterase activity"/>
    <property type="evidence" value="ECO:0007669"/>
    <property type="project" value="InterPro"/>
</dbReference>
<evidence type="ECO:0000313" key="2">
    <source>
        <dbReference type="EMBL" id="QOW46541.1"/>
    </source>
</evidence>
<organism evidence="2 3">
    <name type="scientific">Acinetobacter piscicola</name>
    <dbReference type="NCBI Taxonomy" id="2006115"/>
    <lineage>
        <taxon>Bacteria</taxon>
        <taxon>Pseudomonadati</taxon>
        <taxon>Pseudomonadota</taxon>
        <taxon>Gammaproteobacteria</taxon>
        <taxon>Moraxellales</taxon>
        <taxon>Moraxellaceae</taxon>
        <taxon>Acinetobacter</taxon>
    </lineage>
</organism>
<evidence type="ECO:0000313" key="3">
    <source>
        <dbReference type="Proteomes" id="UP000593966"/>
    </source>
</evidence>
<protein>
    <submittedName>
        <fullName evidence="2">Diguanylate cyclase</fullName>
    </submittedName>
</protein>
<keyword evidence="3" id="KW-1185">Reference proteome</keyword>
<dbReference type="SMART" id="SM00267">
    <property type="entry name" value="GGDEF"/>
    <property type="match status" value="1"/>
</dbReference>
<dbReference type="InterPro" id="IPR050706">
    <property type="entry name" value="Cyclic-di-GMP_PDE-like"/>
</dbReference>
<proteinExistence type="predicted"/>
<dbReference type="NCBIfam" id="TIGR00254">
    <property type="entry name" value="GGDEF"/>
    <property type="match status" value="1"/>
</dbReference>
<dbReference type="InterPro" id="IPR029787">
    <property type="entry name" value="Nucleotide_cyclase"/>
</dbReference>
<dbReference type="RefSeq" id="WP_174492415.1">
    <property type="nucleotide sequence ID" value="NZ_CP048659.1"/>
</dbReference>
<dbReference type="InterPro" id="IPR000160">
    <property type="entry name" value="GGDEF_dom"/>
</dbReference>
<feature type="domain" description="GGDEF" evidence="1">
    <location>
        <begin position="66"/>
        <end position="197"/>
    </location>
</feature>
<name>A0A7S6VX83_9GAMM</name>
<dbReference type="PROSITE" id="PS50887">
    <property type="entry name" value="GGDEF"/>
    <property type="match status" value="1"/>
</dbReference>
<accession>A0A7S6VX83</accession>
<dbReference type="PANTHER" id="PTHR33121">
    <property type="entry name" value="CYCLIC DI-GMP PHOSPHODIESTERASE PDEF"/>
    <property type="match status" value="1"/>
</dbReference>
<dbReference type="EMBL" id="CP048659">
    <property type="protein sequence ID" value="QOW46541.1"/>
    <property type="molecule type" value="Genomic_DNA"/>
</dbReference>
<dbReference type="Proteomes" id="UP000593966">
    <property type="component" value="Chromosome"/>
</dbReference>